<gene>
    <name evidence="13" type="ORF">APICC_09393</name>
</gene>
<name>A0A2A3EE08_APICC</name>
<comment type="subcellular location">
    <subcellularLocation>
        <location evidence="2">Cell projection</location>
        <location evidence="2">Cilium</location>
        <location evidence="2">Flagellum</location>
    </subcellularLocation>
    <subcellularLocation>
        <location evidence="3">Cytoplasm</location>
    </subcellularLocation>
</comment>
<dbReference type="GO" id="GO:0031514">
    <property type="term" value="C:motile cilium"/>
    <property type="evidence" value="ECO:0007669"/>
    <property type="project" value="UniProtKB-SubCell"/>
</dbReference>
<dbReference type="Pfam" id="PF13877">
    <property type="entry name" value="RPAP3_C"/>
    <property type="match status" value="1"/>
</dbReference>
<feature type="domain" description="Dynein attachment factor N-terminal" evidence="12">
    <location>
        <begin position="1"/>
        <end position="52"/>
    </location>
</feature>
<dbReference type="OrthoDB" id="447931at2759"/>
<dbReference type="AlphaFoldDB" id="A0A2A3EE08"/>
<dbReference type="GO" id="GO:0036157">
    <property type="term" value="C:outer dynein arm"/>
    <property type="evidence" value="ECO:0007669"/>
    <property type="project" value="InterPro"/>
</dbReference>
<keyword evidence="7" id="KW-0282">Flagellum</keyword>
<evidence type="ECO:0000256" key="5">
    <source>
        <dbReference type="ARBA" id="ARBA00022490"/>
    </source>
</evidence>
<evidence type="ECO:0000313" key="14">
    <source>
        <dbReference type="Proteomes" id="UP000242457"/>
    </source>
</evidence>
<keyword evidence="6" id="KW-0970">Cilium biogenesis/degradation</keyword>
<evidence type="ECO:0000256" key="8">
    <source>
        <dbReference type="ARBA" id="ARBA00023069"/>
    </source>
</evidence>
<dbReference type="InterPro" id="IPR025986">
    <property type="entry name" value="RPAP3-like_C"/>
</dbReference>
<dbReference type="GO" id="GO:0003351">
    <property type="term" value="P:epithelial cilium movement involved in extracellular fluid movement"/>
    <property type="evidence" value="ECO:0007669"/>
    <property type="project" value="TreeGrafter"/>
</dbReference>
<evidence type="ECO:0000256" key="7">
    <source>
        <dbReference type="ARBA" id="ARBA00022846"/>
    </source>
</evidence>
<sequence>MQLELLEALKEDELYKLQNDAKIRAVEQNVNAAHLKPLKHSDIKYEVKKLWNPIICTNNSNMMSINNPEEDQSKNRLKLKENENIFKNEIPITYDQFIQFWKTIKEYKEKFNYLKILRHNLREKIFYTEIPPTLFVELINTCLQNVSDVNNIEYIIDILYILSKCNRFYLTMNFMKQNEKEMCTQLFRDLFKNAEYQNEAFKDTIKKLALYYEVNIEKIKTCCNLNLFEKFQIIQACVQRCMSNESRDYRVLNMAAPIVKVRDIALIND</sequence>
<dbReference type="Proteomes" id="UP000242457">
    <property type="component" value="Unassembled WGS sequence"/>
</dbReference>
<reference evidence="13 14" key="1">
    <citation type="submission" date="2014-07" db="EMBL/GenBank/DDBJ databases">
        <title>Genomic and transcriptomic analysis on Apis cerana provide comprehensive insights into honey bee biology.</title>
        <authorList>
            <person name="Diao Q."/>
            <person name="Sun L."/>
            <person name="Zheng H."/>
            <person name="Zheng H."/>
            <person name="Xu S."/>
            <person name="Wang S."/>
            <person name="Zeng Z."/>
            <person name="Hu F."/>
            <person name="Su S."/>
            <person name="Wu J."/>
        </authorList>
    </citation>
    <scope>NUCLEOTIDE SEQUENCE [LARGE SCALE GENOMIC DNA]</scope>
    <source>
        <tissue evidence="13">Pupae without intestine</tissue>
    </source>
</reference>
<evidence type="ECO:0000256" key="10">
    <source>
        <dbReference type="ARBA" id="ARBA00049986"/>
    </source>
</evidence>
<evidence type="ECO:0000256" key="4">
    <source>
        <dbReference type="ARBA" id="ARBA00011738"/>
    </source>
</evidence>
<feature type="domain" description="RNA-polymerase II-associated protein 3-like C-terminal" evidence="11">
    <location>
        <begin position="91"/>
        <end position="180"/>
    </location>
</feature>
<evidence type="ECO:0000256" key="6">
    <source>
        <dbReference type="ARBA" id="ARBA00022794"/>
    </source>
</evidence>
<evidence type="ECO:0000256" key="3">
    <source>
        <dbReference type="ARBA" id="ARBA00004496"/>
    </source>
</evidence>
<dbReference type="EMBL" id="KZ288269">
    <property type="protein sequence ID" value="PBC29940.1"/>
    <property type="molecule type" value="Genomic_DNA"/>
</dbReference>
<dbReference type="Pfam" id="PF15867">
    <property type="entry name" value="Dynein_attach_N"/>
    <property type="match status" value="1"/>
</dbReference>
<evidence type="ECO:0000256" key="9">
    <source>
        <dbReference type="ARBA" id="ARBA00023273"/>
    </source>
</evidence>
<dbReference type="PANTHER" id="PTHR28572">
    <property type="entry name" value="COILED-COIL DOMAIN-CONTAINING PROTEIN 103"/>
    <property type="match status" value="1"/>
</dbReference>
<evidence type="ECO:0000259" key="11">
    <source>
        <dbReference type="Pfam" id="PF13877"/>
    </source>
</evidence>
<dbReference type="GO" id="GO:0007368">
    <property type="term" value="P:determination of left/right symmetry"/>
    <property type="evidence" value="ECO:0007669"/>
    <property type="project" value="TreeGrafter"/>
</dbReference>
<dbReference type="STRING" id="94128.A0A2A3EE08"/>
<evidence type="ECO:0000313" key="13">
    <source>
        <dbReference type="EMBL" id="PBC29940.1"/>
    </source>
</evidence>
<comment type="similarity">
    <text evidence="10">Belongs to the DNAAF19/PR46b family.</text>
</comment>
<keyword evidence="14" id="KW-1185">Reference proteome</keyword>
<dbReference type="InterPro" id="IPR031733">
    <property type="entry name" value="Dynein_attach_N"/>
</dbReference>
<dbReference type="GO" id="GO:0036159">
    <property type="term" value="P:inner dynein arm assembly"/>
    <property type="evidence" value="ECO:0007669"/>
    <property type="project" value="TreeGrafter"/>
</dbReference>
<evidence type="ECO:0000259" key="12">
    <source>
        <dbReference type="Pfam" id="PF15867"/>
    </source>
</evidence>
<keyword evidence="8" id="KW-0969">Cilium</keyword>
<comment type="function">
    <text evidence="1">Dynein-attachment factor required for cilia motility.</text>
</comment>
<dbReference type="PANTHER" id="PTHR28572:SF1">
    <property type="entry name" value="COILED-COIL DOMAIN-CONTAINING PROTEIN 103"/>
    <property type="match status" value="1"/>
</dbReference>
<evidence type="ECO:0000256" key="1">
    <source>
        <dbReference type="ARBA" id="ARBA00004048"/>
    </source>
</evidence>
<keyword evidence="5" id="KW-0963">Cytoplasm</keyword>
<accession>A0A2A3EE08</accession>
<keyword evidence="9" id="KW-0966">Cell projection</keyword>
<proteinExistence type="inferred from homology"/>
<dbReference type="GO" id="GO:0005576">
    <property type="term" value="C:extracellular region"/>
    <property type="evidence" value="ECO:0007669"/>
    <property type="project" value="GOC"/>
</dbReference>
<organism evidence="13 14">
    <name type="scientific">Apis cerana cerana</name>
    <name type="common">Oriental honeybee</name>
    <dbReference type="NCBI Taxonomy" id="94128"/>
    <lineage>
        <taxon>Eukaryota</taxon>
        <taxon>Metazoa</taxon>
        <taxon>Ecdysozoa</taxon>
        <taxon>Arthropoda</taxon>
        <taxon>Hexapoda</taxon>
        <taxon>Insecta</taxon>
        <taxon>Pterygota</taxon>
        <taxon>Neoptera</taxon>
        <taxon>Endopterygota</taxon>
        <taxon>Hymenoptera</taxon>
        <taxon>Apocrita</taxon>
        <taxon>Aculeata</taxon>
        <taxon>Apoidea</taxon>
        <taxon>Anthophila</taxon>
        <taxon>Apidae</taxon>
        <taxon>Apis</taxon>
    </lineage>
</organism>
<dbReference type="InterPro" id="IPR042422">
    <property type="entry name" value="CC103"/>
</dbReference>
<evidence type="ECO:0000256" key="2">
    <source>
        <dbReference type="ARBA" id="ARBA00004230"/>
    </source>
</evidence>
<protein>
    <submittedName>
        <fullName evidence="13">Coiled-coil domain-containing protein</fullName>
    </submittedName>
</protein>
<comment type="subunit">
    <text evidence="4">Homodimer.</text>
</comment>